<reference evidence="2" key="1">
    <citation type="journal article" date="2012" name="PLoS ONE">
        <title>The success of Acinetobacter species; genetic, metabolic and virulence attributes.</title>
        <authorList>
            <person name="Peleg A.Y."/>
            <person name="de Breij A."/>
            <person name="Adams M.D."/>
            <person name="Cerqueira G.M."/>
            <person name="Mocali S."/>
            <person name="Galardini M."/>
            <person name="Nibbering P.H."/>
            <person name="Earl A.M."/>
            <person name="Ward D.V."/>
            <person name="Paterson D.L."/>
            <person name="Seifert H."/>
            <person name="Dijkshoorn L."/>
        </authorList>
    </citation>
    <scope>NUCLEOTIDE SEQUENCE [LARGE SCALE GENOMIC DNA]</scope>
    <source>
        <strain evidence="2">SH046</strain>
    </source>
</reference>
<dbReference type="RefSeq" id="WP_004895485.1">
    <property type="nucleotide sequence ID" value="NZ_GG704974.1"/>
</dbReference>
<evidence type="ECO:0000313" key="2">
    <source>
        <dbReference type="Proteomes" id="UP000012047"/>
    </source>
</evidence>
<sequence>MEKNEWYRKGYKAGCEFLSKQSDDDLLYWVDHYEWDEDCPEYEAFCSGFGSAYGCDDLI</sequence>
<name>D0SGU9_ACIJO</name>
<gene>
    <name evidence="1" type="ORF">HMPREF0016_03072</name>
</gene>
<protein>
    <submittedName>
        <fullName evidence="1">Uncharacterized protein</fullName>
    </submittedName>
</protein>
<accession>D0SGU9</accession>
<proteinExistence type="predicted"/>
<organism evidence="1 2">
    <name type="scientific">Acinetobacter johnsonii SH046</name>
    <dbReference type="NCBI Taxonomy" id="575586"/>
    <lineage>
        <taxon>Bacteria</taxon>
        <taxon>Pseudomonadati</taxon>
        <taxon>Pseudomonadota</taxon>
        <taxon>Gammaproteobacteria</taxon>
        <taxon>Moraxellales</taxon>
        <taxon>Moraxellaceae</taxon>
        <taxon>Acinetobacter</taxon>
    </lineage>
</organism>
<dbReference type="Proteomes" id="UP000012047">
    <property type="component" value="Unassembled WGS sequence"/>
</dbReference>
<dbReference type="EMBL" id="GG704974">
    <property type="protein sequence ID" value="EEY94805.1"/>
    <property type="molecule type" value="Genomic_DNA"/>
</dbReference>
<dbReference type="HOGENOM" id="CLU_2949659_0_0_6"/>
<dbReference type="AlphaFoldDB" id="D0SGU9"/>
<evidence type="ECO:0000313" key="1">
    <source>
        <dbReference type="EMBL" id="EEY94805.1"/>
    </source>
</evidence>